<organism evidence="2 3">
    <name type="scientific">Romboutsia weinsteinii</name>
    <dbReference type="NCBI Taxonomy" id="2020949"/>
    <lineage>
        <taxon>Bacteria</taxon>
        <taxon>Bacillati</taxon>
        <taxon>Bacillota</taxon>
        <taxon>Clostridia</taxon>
        <taxon>Peptostreptococcales</taxon>
        <taxon>Peptostreptococcaceae</taxon>
        <taxon>Romboutsia</taxon>
    </lineage>
</organism>
<dbReference type="InterPro" id="IPR002901">
    <property type="entry name" value="MGlyc_endo_b_GlcNAc-like_dom"/>
</dbReference>
<evidence type="ECO:0000313" key="2">
    <source>
        <dbReference type="EMBL" id="RDY28316.1"/>
    </source>
</evidence>
<accession>A0A371J6M2</accession>
<dbReference type="AlphaFoldDB" id="A0A371J6M2"/>
<name>A0A371J6M2_9FIRM</name>
<dbReference type="Proteomes" id="UP000215694">
    <property type="component" value="Unassembled WGS sequence"/>
</dbReference>
<dbReference type="EMBL" id="NOJY02000007">
    <property type="protein sequence ID" value="RDY28316.1"/>
    <property type="molecule type" value="Genomic_DNA"/>
</dbReference>
<feature type="domain" description="Mannosyl-glycoprotein endo-beta-N-acetylglucosamidase-like" evidence="1">
    <location>
        <begin position="103"/>
        <end position="212"/>
    </location>
</feature>
<dbReference type="Pfam" id="PF01832">
    <property type="entry name" value="Glucosaminidase"/>
    <property type="match status" value="1"/>
</dbReference>
<dbReference type="Gene3D" id="1.10.530.10">
    <property type="match status" value="1"/>
</dbReference>
<sequence>MRLNKKIISVVCITSIMLGFDSSSSISIKEISNSSSQEKHVELVKAACTLDSNIEIAKIEEERKVNITYIRDDITVPSKITAEEMENILLNYKGASTMSHLSQAIVDAEEIYGVNALAVAAIVALESGFATSRRAIEDNNLTGYEVYSDNSEGRLFSSQYDSILHTAKHLKENYLTEGGPYYIGLSVDDVQINYCPDEGKDKRWEEKVDKLASSFLQIYKDLYLNLQEQ</sequence>
<protein>
    <recommendedName>
        <fullName evidence="1">Mannosyl-glycoprotein endo-beta-N-acetylglucosamidase-like domain-containing protein</fullName>
    </recommendedName>
</protein>
<reference evidence="2 3" key="1">
    <citation type="journal article" date="2017" name="Genome Announc.">
        <title>Draft Genome Sequence of Romboutsia weinsteinii sp. nov. Strain CCRI-19649(T) Isolated from Surface Water.</title>
        <authorList>
            <person name="Maheux A.F."/>
            <person name="Boudreau D.K."/>
            <person name="Berube E."/>
            <person name="Boissinot M."/>
            <person name="Cantin P."/>
            <person name="Raymond F."/>
            <person name="Corbeil J."/>
            <person name="Omar R.F."/>
            <person name="Bergeron M.G."/>
        </authorList>
    </citation>
    <scope>NUCLEOTIDE SEQUENCE [LARGE SCALE GENOMIC DNA]</scope>
    <source>
        <strain evidence="2 3">CCRI-19649</strain>
    </source>
</reference>
<dbReference type="GO" id="GO:0004040">
    <property type="term" value="F:amidase activity"/>
    <property type="evidence" value="ECO:0007669"/>
    <property type="project" value="InterPro"/>
</dbReference>
<proteinExistence type="predicted"/>
<keyword evidence="3" id="KW-1185">Reference proteome</keyword>
<comment type="caution">
    <text evidence="2">The sequence shown here is derived from an EMBL/GenBank/DDBJ whole genome shotgun (WGS) entry which is preliminary data.</text>
</comment>
<evidence type="ECO:0000259" key="1">
    <source>
        <dbReference type="Pfam" id="PF01832"/>
    </source>
</evidence>
<dbReference type="OrthoDB" id="1752645at2"/>
<dbReference type="RefSeq" id="WP_094367231.1">
    <property type="nucleotide sequence ID" value="NZ_NOJY02000007.1"/>
</dbReference>
<gene>
    <name evidence="2" type="ORF">CHL78_005295</name>
</gene>
<evidence type="ECO:0000313" key="3">
    <source>
        <dbReference type="Proteomes" id="UP000215694"/>
    </source>
</evidence>